<dbReference type="GO" id="GO:0097193">
    <property type="term" value="P:intrinsic apoptotic signaling pathway"/>
    <property type="evidence" value="ECO:0007669"/>
    <property type="project" value="InterPro"/>
</dbReference>
<comment type="caution">
    <text evidence="7">The sequence shown here is derived from an EMBL/GenBank/DDBJ whole genome shotgun (WGS) entry which is preliminary data.</text>
</comment>
<keyword evidence="5" id="KW-0496">Mitochondrion</keyword>
<evidence type="ECO:0000313" key="7">
    <source>
        <dbReference type="EMBL" id="KAF9520539.1"/>
    </source>
</evidence>
<dbReference type="Proteomes" id="UP000886523">
    <property type="component" value="Unassembled WGS sequence"/>
</dbReference>
<accession>A0A9P6E233</accession>
<organism evidence="7 8">
    <name type="scientific">Hydnum rufescens UP504</name>
    <dbReference type="NCBI Taxonomy" id="1448309"/>
    <lineage>
        <taxon>Eukaryota</taxon>
        <taxon>Fungi</taxon>
        <taxon>Dikarya</taxon>
        <taxon>Basidiomycota</taxon>
        <taxon>Agaricomycotina</taxon>
        <taxon>Agaricomycetes</taxon>
        <taxon>Cantharellales</taxon>
        <taxon>Hydnaceae</taxon>
        <taxon>Hydnum</taxon>
    </lineage>
</organism>
<dbReference type="GO" id="GO:0005743">
    <property type="term" value="C:mitochondrial inner membrane"/>
    <property type="evidence" value="ECO:0007669"/>
    <property type="project" value="UniProtKB-SubCell"/>
</dbReference>
<name>A0A9P6E233_9AGAM</name>
<dbReference type="OrthoDB" id="6246201at2759"/>
<dbReference type="AlphaFoldDB" id="A0A9P6E233"/>
<protein>
    <submittedName>
        <fullName evidence="7">Uncharacterized protein</fullName>
    </submittedName>
</protein>
<gene>
    <name evidence="7" type="ORF">BS47DRAFT_1287037</name>
</gene>
<keyword evidence="4" id="KW-0809">Transit peptide</keyword>
<evidence type="ECO:0000256" key="3">
    <source>
        <dbReference type="ARBA" id="ARBA00022792"/>
    </source>
</evidence>
<keyword evidence="3" id="KW-0999">Mitochondrion inner membrane</keyword>
<keyword evidence="8" id="KW-1185">Reference proteome</keyword>
<evidence type="ECO:0000256" key="4">
    <source>
        <dbReference type="ARBA" id="ARBA00022946"/>
    </source>
</evidence>
<reference evidence="7" key="1">
    <citation type="journal article" date="2020" name="Nat. Commun.">
        <title>Large-scale genome sequencing of mycorrhizal fungi provides insights into the early evolution of symbiotic traits.</title>
        <authorList>
            <person name="Miyauchi S."/>
            <person name="Kiss E."/>
            <person name="Kuo A."/>
            <person name="Drula E."/>
            <person name="Kohler A."/>
            <person name="Sanchez-Garcia M."/>
            <person name="Morin E."/>
            <person name="Andreopoulos B."/>
            <person name="Barry K.W."/>
            <person name="Bonito G."/>
            <person name="Buee M."/>
            <person name="Carver A."/>
            <person name="Chen C."/>
            <person name="Cichocki N."/>
            <person name="Clum A."/>
            <person name="Culley D."/>
            <person name="Crous P.W."/>
            <person name="Fauchery L."/>
            <person name="Girlanda M."/>
            <person name="Hayes R.D."/>
            <person name="Keri Z."/>
            <person name="LaButti K."/>
            <person name="Lipzen A."/>
            <person name="Lombard V."/>
            <person name="Magnuson J."/>
            <person name="Maillard F."/>
            <person name="Murat C."/>
            <person name="Nolan M."/>
            <person name="Ohm R.A."/>
            <person name="Pangilinan J."/>
            <person name="Pereira M.F."/>
            <person name="Perotto S."/>
            <person name="Peter M."/>
            <person name="Pfister S."/>
            <person name="Riley R."/>
            <person name="Sitrit Y."/>
            <person name="Stielow J.B."/>
            <person name="Szollosi G."/>
            <person name="Zifcakova L."/>
            <person name="Stursova M."/>
            <person name="Spatafora J.W."/>
            <person name="Tedersoo L."/>
            <person name="Vaario L.M."/>
            <person name="Yamada A."/>
            <person name="Yan M."/>
            <person name="Wang P."/>
            <person name="Xu J."/>
            <person name="Bruns T."/>
            <person name="Baldrian P."/>
            <person name="Vilgalys R."/>
            <person name="Dunand C."/>
            <person name="Henrissat B."/>
            <person name="Grigoriev I.V."/>
            <person name="Hibbett D."/>
            <person name="Nagy L.G."/>
            <person name="Martin F.M."/>
        </authorList>
    </citation>
    <scope>NUCLEOTIDE SEQUENCE</scope>
    <source>
        <strain evidence="7">UP504</strain>
    </source>
</reference>
<comment type="similarity">
    <text evidence="2">Belongs to the COA8 family.</text>
</comment>
<sequence length="214" mass="23945">MTRRYLSTTATRAALSASASQRPILVGPPHSVSNLRPVIYSTVGHSRGRAHPYSVTEFSGPGAATGSDLNWQVAWTLTGNDRSSHAFWLDSNTRFNAAKQAVLDSHASIPIDDPQAREVALDAALSRFYRAWLAQEDRRQRTYTWNMYTRTLNGIRLAFKNQCQQLLRWLVAITPRTMPSLNLPLGSAKLALLRHLRSRLFTLRTSLAGLNVRC</sequence>
<evidence type="ECO:0000313" key="8">
    <source>
        <dbReference type="Proteomes" id="UP000886523"/>
    </source>
</evidence>
<evidence type="ECO:0000256" key="1">
    <source>
        <dbReference type="ARBA" id="ARBA00004443"/>
    </source>
</evidence>
<dbReference type="PANTHER" id="PTHR31107:SF2">
    <property type="entry name" value="CYTOCHROME C OXIDASE ASSEMBLY FACTOR 8"/>
    <property type="match status" value="1"/>
</dbReference>
<dbReference type="PANTHER" id="PTHR31107">
    <property type="entry name" value="APOPTOGENIC PROTEIN 1, MITOCHONDRIAL"/>
    <property type="match status" value="1"/>
</dbReference>
<evidence type="ECO:0000256" key="6">
    <source>
        <dbReference type="ARBA" id="ARBA00023136"/>
    </source>
</evidence>
<comment type="subcellular location">
    <subcellularLocation>
        <location evidence="1">Mitochondrion inner membrane</location>
        <topology evidence="1">Peripheral membrane protein</topology>
        <orientation evidence="1">Matrix side</orientation>
    </subcellularLocation>
</comment>
<evidence type="ECO:0000256" key="5">
    <source>
        <dbReference type="ARBA" id="ARBA00023128"/>
    </source>
</evidence>
<evidence type="ECO:0000256" key="2">
    <source>
        <dbReference type="ARBA" id="ARBA00005453"/>
    </source>
</evidence>
<dbReference type="Pfam" id="PF10231">
    <property type="entry name" value="COA8"/>
    <property type="match status" value="1"/>
</dbReference>
<keyword evidence="6" id="KW-0472">Membrane</keyword>
<dbReference type="EMBL" id="MU128911">
    <property type="protein sequence ID" value="KAF9520539.1"/>
    <property type="molecule type" value="Genomic_DNA"/>
</dbReference>
<dbReference type="InterPro" id="IPR018796">
    <property type="entry name" value="COA8"/>
</dbReference>
<proteinExistence type="inferred from homology"/>